<feature type="region of interest" description="Disordered" evidence="1">
    <location>
        <begin position="31"/>
        <end position="115"/>
    </location>
</feature>
<dbReference type="AlphaFoldDB" id="A0A6A6G4E4"/>
<gene>
    <name evidence="2" type="ORF">BDZ85DRAFT_222759</name>
</gene>
<keyword evidence="3" id="KW-1185">Reference proteome</keyword>
<evidence type="ECO:0000313" key="2">
    <source>
        <dbReference type="EMBL" id="KAF2220484.1"/>
    </source>
</evidence>
<name>A0A6A6G4E4_9PEZI</name>
<accession>A0A6A6G4E4</accession>
<reference evidence="3" key="1">
    <citation type="journal article" date="2020" name="Stud. Mycol.">
        <title>101 Dothideomycetes genomes: A test case for predicting lifestyles and emergence of pathogens.</title>
        <authorList>
            <person name="Haridas S."/>
            <person name="Albert R."/>
            <person name="Binder M."/>
            <person name="Bloem J."/>
            <person name="LaButti K."/>
            <person name="Salamov A."/>
            <person name="Andreopoulos B."/>
            <person name="Baker S."/>
            <person name="Barry K."/>
            <person name="Bills G."/>
            <person name="Bluhm B."/>
            <person name="Cannon C."/>
            <person name="Castanera R."/>
            <person name="Culley D."/>
            <person name="Daum C."/>
            <person name="Ezra D."/>
            <person name="Gonzalez J."/>
            <person name="Henrissat B."/>
            <person name="Kuo A."/>
            <person name="Liang C."/>
            <person name="Lipzen A."/>
            <person name="Lutzoni F."/>
            <person name="Magnuson J."/>
            <person name="Mondo S."/>
            <person name="Nolan M."/>
            <person name="Ohm R."/>
            <person name="Pangilinan J."/>
            <person name="Park H.-J."/>
            <person name="Ramirez L."/>
            <person name="Alfaro M."/>
            <person name="Sun H."/>
            <person name="Tritt A."/>
            <person name="Yoshinaga Y."/>
            <person name="Zwiers L.-H."/>
            <person name="Turgeon B."/>
            <person name="Goodwin S."/>
            <person name="Spatafora J."/>
            <person name="Crous P."/>
            <person name="Grigoriev I."/>
        </authorList>
    </citation>
    <scope>NUCLEOTIDE SEQUENCE [LARGE SCALE GENOMIC DNA]</scope>
    <source>
        <strain evidence="3">CECT 20119</strain>
    </source>
</reference>
<protein>
    <submittedName>
        <fullName evidence="2">Uncharacterized protein</fullName>
    </submittedName>
</protein>
<organism evidence="2 3">
    <name type="scientific">Elsinoe ampelina</name>
    <dbReference type="NCBI Taxonomy" id="302913"/>
    <lineage>
        <taxon>Eukaryota</taxon>
        <taxon>Fungi</taxon>
        <taxon>Dikarya</taxon>
        <taxon>Ascomycota</taxon>
        <taxon>Pezizomycotina</taxon>
        <taxon>Dothideomycetes</taxon>
        <taxon>Dothideomycetidae</taxon>
        <taxon>Myriangiales</taxon>
        <taxon>Elsinoaceae</taxon>
        <taxon>Elsinoe</taxon>
    </lineage>
</organism>
<evidence type="ECO:0000313" key="3">
    <source>
        <dbReference type="Proteomes" id="UP000799538"/>
    </source>
</evidence>
<sequence length="115" mass="12155">MTSVRTMLALRGIASQLGAETTCYLYATTSFDSTATSPDDSDQNSTGTKPHHPSTPTSRILRTLSTDHPSIASQSQESNKISLSPSATRPPRTRGPLRDADAAPTPPPRDSAGTM</sequence>
<dbReference type="EMBL" id="ML992512">
    <property type="protein sequence ID" value="KAF2220484.1"/>
    <property type="molecule type" value="Genomic_DNA"/>
</dbReference>
<evidence type="ECO:0000256" key="1">
    <source>
        <dbReference type="SAM" id="MobiDB-lite"/>
    </source>
</evidence>
<dbReference type="Proteomes" id="UP000799538">
    <property type="component" value="Unassembled WGS sequence"/>
</dbReference>
<feature type="compositionally biased region" description="Polar residues" evidence="1">
    <location>
        <begin position="31"/>
        <end position="87"/>
    </location>
</feature>
<proteinExistence type="predicted"/>